<dbReference type="Pfam" id="PF01850">
    <property type="entry name" value="PIN"/>
    <property type="match status" value="1"/>
</dbReference>
<dbReference type="PANTHER" id="PTHR11603:SF147">
    <property type="entry name" value="MEMBRANE PROTEIN"/>
    <property type="match status" value="1"/>
</dbReference>
<keyword evidence="9" id="KW-1185">Reference proteome</keyword>
<evidence type="ECO:0000256" key="4">
    <source>
        <dbReference type="ARBA" id="ARBA00022801"/>
    </source>
</evidence>
<gene>
    <name evidence="8" type="primary">yacL</name>
    <name evidence="8" type="ORF">NSPZN2_80081</name>
</gene>
<proteinExistence type="predicted"/>
<dbReference type="CDD" id="cd09877">
    <property type="entry name" value="PIN_YacL-like"/>
    <property type="match status" value="1"/>
</dbReference>
<feature type="domain" description="TRAM" evidence="7">
    <location>
        <begin position="263"/>
        <end position="324"/>
    </location>
</feature>
<accession>A0ABN7ME71</accession>
<organism evidence="8 9">
    <name type="scientific">Nitrospira defluvii</name>
    <dbReference type="NCBI Taxonomy" id="330214"/>
    <lineage>
        <taxon>Bacteria</taxon>
        <taxon>Pseudomonadati</taxon>
        <taxon>Nitrospirota</taxon>
        <taxon>Nitrospiria</taxon>
        <taxon>Nitrospirales</taxon>
        <taxon>Nitrospiraceae</taxon>
        <taxon>Nitrospira</taxon>
    </lineage>
</organism>
<dbReference type="Proteomes" id="UP000675880">
    <property type="component" value="Unassembled WGS sequence"/>
</dbReference>
<dbReference type="PROSITE" id="PS50926">
    <property type="entry name" value="TRAM"/>
    <property type="match status" value="1"/>
</dbReference>
<keyword evidence="6" id="KW-0812">Transmembrane</keyword>
<feature type="transmembrane region" description="Helical" evidence="6">
    <location>
        <begin position="88"/>
        <end position="107"/>
    </location>
</feature>
<keyword evidence="6" id="KW-0472">Membrane</keyword>
<dbReference type="EMBL" id="CAJNBJ010000021">
    <property type="protein sequence ID" value="CAE6801404.1"/>
    <property type="molecule type" value="Genomic_DNA"/>
</dbReference>
<keyword evidence="4 8" id="KW-0378">Hydrolase</keyword>
<evidence type="ECO:0000256" key="5">
    <source>
        <dbReference type="ARBA" id="ARBA00022842"/>
    </source>
</evidence>
<sequence>MVARAIFVLLSALAGMALFLRAEDPSRGFLLMGLGMGAVAGSLILAGEYALRRLSLGIIVGGAVGLAGGLVLTGLVEWVGSAVFDVETFLFHIGGLVFLLGFPYLGLAMGARFGNEQFPSAPQGASSSSASTACLKVLDTSVIIDGRVADLCETGFLEGPFLVPHFILHELQHIADSSDSLKRARGRRGLDILNKIQKMPDVDVRIVEEDFPHVKEVDAKLVVLAKKVGGRIVTNDLNLNKVAELQGVRVLNINELCNALRPVVLPGETIRVFVLKEGKEAGQGVAYLDDGTMIVVDNARRCIGRNVDVTVTSVLQTTAGRMIFTRLKEESEREEYQVARG</sequence>
<keyword evidence="2" id="KW-0808">Transferase</keyword>
<dbReference type="SMART" id="SM00670">
    <property type="entry name" value="PINc"/>
    <property type="match status" value="1"/>
</dbReference>
<dbReference type="RefSeq" id="WP_213044243.1">
    <property type="nucleotide sequence ID" value="NZ_CAJNBJ010000021.1"/>
</dbReference>
<keyword evidence="3" id="KW-0540">Nuclease</keyword>
<name>A0ABN7ME71_9BACT</name>
<comment type="cofactor">
    <cofactor evidence="1">
        <name>Mg(2+)</name>
        <dbReference type="ChEBI" id="CHEBI:18420"/>
    </cofactor>
</comment>
<reference evidence="8 9" key="1">
    <citation type="submission" date="2021-02" db="EMBL/GenBank/DDBJ databases">
        <authorList>
            <person name="Han P."/>
        </authorList>
    </citation>
    <scope>NUCLEOTIDE SEQUENCE [LARGE SCALE GENOMIC DNA]</scope>
    <source>
        <strain evidence="8">Candidatus Nitrospira sp. ZN2</strain>
    </source>
</reference>
<evidence type="ECO:0000256" key="6">
    <source>
        <dbReference type="SAM" id="Phobius"/>
    </source>
</evidence>
<dbReference type="Pfam" id="PF01938">
    <property type="entry name" value="TRAM"/>
    <property type="match status" value="1"/>
</dbReference>
<feature type="transmembrane region" description="Helical" evidence="6">
    <location>
        <begin position="29"/>
        <end position="47"/>
    </location>
</feature>
<evidence type="ECO:0000256" key="1">
    <source>
        <dbReference type="ARBA" id="ARBA00001946"/>
    </source>
</evidence>
<evidence type="ECO:0000256" key="3">
    <source>
        <dbReference type="ARBA" id="ARBA00022722"/>
    </source>
</evidence>
<keyword evidence="6" id="KW-1133">Transmembrane helix</keyword>
<evidence type="ECO:0000313" key="9">
    <source>
        <dbReference type="Proteomes" id="UP000675880"/>
    </source>
</evidence>
<dbReference type="EC" id="3.1.-.-" evidence="8"/>
<dbReference type="Gene3D" id="3.40.50.1010">
    <property type="entry name" value="5'-nuclease"/>
    <property type="match status" value="1"/>
</dbReference>
<evidence type="ECO:0000256" key="2">
    <source>
        <dbReference type="ARBA" id="ARBA00022679"/>
    </source>
</evidence>
<dbReference type="InterPro" id="IPR002792">
    <property type="entry name" value="TRAM_dom"/>
</dbReference>
<dbReference type="SUPFAM" id="SSF88723">
    <property type="entry name" value="PIN domain-like"/>
    <property type="match status" value="1"/>
</dbReference>
<evidence type="ECO:0000313" key="8">
    <source>
        <dbReference type="EMBL" id="CAE6801404.1"/>
    </source>
</evidence>
<keyword evidence="5" id="KW-0460">Magnesium</keyword>
<comment type="caution">
    <text evidence="8">The sequence shown here is derived from an EMBL/GenBank/DDBJ whole genome shotgun (WGS) entry which is preliminary data.</text>
</comment>
<protein>
    <submittedName>
        <fullName evidence="8">Uncharacterized PIN and TRAM-domain containing protein YacL</fullName>
        <ecNumber evidence="8">3.1.-.-</ecNumber>
    </submittedName>
</protein>
<dbReference type="GO" id="GO:0016787">
    <property type="term" value="F:hydrolase activity"/>
    <property type="evidence" value="ECO:0007669"/>
    <property type="project" value="UniProtKB-KW"/>
</dbReference>
<feature type="transmembrane region" description="Helical" evidence="6">
    <location>
        <begin position="54"/>
        <end position="76"/>
    </location>
</feature>
<dbReference type="PANTHER" id="PTHR11603">
    <property type="entry name" value="AAA FAMILY ATPASE"/>
    <property type="match status" value="1"/>
</dbReference>
<dbReference type="InterPro" id="IPR029060">
    <property type="entry name" value="PIN-like_dom_sf"/>
</dbReference>
<dbReference type="InterPro" id="IPR052041">
    <property type="entry name" value="Nucleic_acid_metab_PIN/TRAM"/>
</dbReference>
<dbReference type="InterPro" id="IPR002716">
    <property type="entry name" value="PIN_dom"/>
</dbReference>
<evidence type="ECO:0000259" key="7">
    <source>
        <dbReference type="PROSITE" id="PS50926"/>
    </source>
</evidence>